<feature type="region of interest" description="Disordered" evidence="1">
    <location>
        <begin position="307"/>
        <end position="343"/>
    </location>
</feature>
<dbReference type="EMBL" id="QGKX02000088">
    <property type="protein sequence ID" value="KAF3584095.1"/>
    <property type="molecule type" value="Genomic_DNA"/>
</dbReference>
<dbReference type="AlphaFoldDB" id="A0A8S9RS18"/>
<dbReference type="PANTHER" id="PTHR46067:SF18">
    <property type="entry name" value="ACYL-COA N-ACYLTRANSFERASES (NAT) SUPERFAMILY PROTEIN"/>
    <property type="match status" value="1"/>
</dbReference>
<evidence type="ECO:0000259" key="2">
    <source>
        <dbReference type="PROSITE" id="PS51186"/>
    </source>
</evidence>
<dbReference type="PANTHER" id="PTHR46067">
    <property type="entry name" value="ACYL-COA N-ACYLTRANSFERASES (NAT) SUPERFAMILY PROTEIN"/>
    <property type="match status" value="1"/>
</dbReference>
<reference evidence="3" key="1">
    <citation type="submission" date="2019-12" db="EMBL/GenBank/DDBJ databases">
        <title>Genome sequencing and annotation of Brassica cretica.</title>
        <authorList>
            <person name="Studholme D.J."/>
            <person name="Sarris P."/>
        </authorList>
    </citation>
    <scope>NUCLEOTIDE SEQUENCE</scope>
    <source>
        <strain evidence="3">PFS-109/04</strain>
        <tissue evidence="3">Leaf</tissue>
    </source>
</reference>
<evidence type="ECO:0000313" key="3">
    <source>
        <dbReference type="EMBL" id="KAF3584095.1"/>
    </source>
</evidence>
<protein>
    <recommendedName>
        <fullName evidence="2">N-acetyltransferase domain-containing protein</fullName>
    </recommendedName>
</protein>
<comment type="caution">
    <text evidence="3">The sequence shown here is derived from an EMBL/GenBank/DDBJ whole genome shotgun (WGS) entry which is preliminary data.</text>
</comment>
<dbReference type="PROSITE" id="PS51186">
    <property type="entry name" value="GNAT"/>
    <property type="match status" value="1"/>
</dbReference>
<dbReference type="GO" id="GO:0016747">
    <property type="term" value="F:acyltransferase activity, transferring groups other than amino-acyl groups"/>
    <property type="evidence" value="ECO:0007669"/>
    <property type="project" value="InterPro"/>
</dbReference>
<dbReference type="Pfam" id="PF13302">
    <property type="entry name" value="Acetyltransf_3"/>
    <property type="match status" value="1"/>
</dbReference>
<evidence type="ECO:0000256" key="1">
    <source>
        <dbReference type="SAM" id="MobiDB-lite"/>
    </source>
</evidence>
<feature type="domain" description="N-acetyltransferase" evidence="2">
    <location>
        <begin position="7"/>
        <end position="181"/>
    </location>
</feature>
<dbReference type="InterPro" id="IPR000182">
    <property type="entry name" value="GNAT_dom"/>
</dbReference>
<organism evidence="3 4">
    <name type="scientific">Brassica cretica</name>
    <name type="common">Mustard</name>
    <dbReference type="NCBI Taxonomy" id="69181"/>
    <lineage>
        <taxon>Eukaryota</taxon>
        <taxon>Viridiplantae</taxon>
        <taxon>Streptophyta</taxon>
        <taxon>Embryophyta</taxon>
        <taxon>Tracheophyta</taxon>
        <taxon>Spermatophyta</taxon>
        <taxon>Magnoliopsida</taxon>
        <taxon>eudicotyledons</taxon>
        <taxon>Gunneridae</taxon>
        <taxon>Pentapetalae</taxon>
        <taxon>rosids</taxon>
        <taxon>malvids</taxon>
        <taxon>Brassicales</taxon>
        <taxon>Brassicaceae</taxon>
        <taxon>Brassiceae</taxon>
        <taxon>Brassica</taxon>
    </lineage>
</organism>
<dbReference type="Proteomes" id="UP000712600">
    <property type="component" value="Unassembled WGS sequence"/>
</dbReference>
<proteinExistence type="predicted"/>
<dbReference type="Gene3D" id="3.40.630.30">
    <property type="match status" value="1"/>
</dbReference>
<accession>A0A8S9RS18</accession>
<name>A0A8S9RS18_BRACR</name>
<dbReference type="InterPro" id="IPR016181">
    <property type="entry name" value="Acyl_CoA_acyltransferase"/>
</dbReference>
<dbReference type="SUPFAM" id="SSF55729">
    <property type="entry name" value="Acyl-CoA N-acyltransferases (Nat)"/>
    <property type="match status" value="1"/>
</dbReference>
<evidence type="ECO:0000313" key="4">
    <source>
        <dbReference type="Proteomes" id="UP000712600"/>
    </source>
</evidence>
<gene>
    <name evidence="3" type="ORF">F2Q69_00030618</name>
</gene>
<feature type="compositionally biased region" description="Basic residues" evidence="1">
    <location>
        <begin position="313"/>
        <end position="331"/>
    </location>
</feature>
<sequence>METPPSIFLRPFDLSDAEDVLKWASDDDVTRYLRWTSVKTVEEARQHILQTAIPHPWRRSICLLKDGRSIGCVSVSPHTGEGRCRADLGYAVSRQFWGRVIATAAVRMAVEQAFEIFPDVVRLQAVVEVESKESFGESWILDIAICPRNNGIPRTYRREWSSESKNSSKNSEGIPGIKDFEDIPKKHFLGLFVGISSDISDGTVLGNIPREKRYQNIPTNLGRRNIPRNLCRRNIPRKCIRRDIPRSYALGIFRGKRSEVNERTNPAQKPLAGELNRHVGQLADELNHHAGQLAGELNRRVIALARQAQTPRRSTRRRAGPSRGCVRRRVRPSRESAHPASST</sequence>